<sequence length="93" mass="10985">MRFVERRTHRNESTEELKYSNSSAADKPNSKDVHKHTVLSTLSMCKKKKEKKKKKPPQRVFPDSCYAKQRQLQFLAFLQRNLKLVASFSCFHL</sequence>
<evidence type="ECO:0000313" key="2">
    <source>
        <dbReference type="EMBL" id="RRT57396.1"/>
    </source>
</evidence>
<proteinExistence type="predicted"/>
<accession>A0A426Z077</accession>
<dbReference type="AlphaFoldDB" id="A0A426Z077"/>
<name>A0A426Z077_ENSVE</name>
<dbReference type="Proteomes" id="UP000287651">
    <property type="component" value="Unassembled WGS sequence"/>
</dbReference>
<feature type="region of interest" description="Disordered" evidence="1">
    <location>
        <begin position="1"/>
        <end position="35"/>
    </location>
</feature>
<comment type="caution">
    <text evidence="2">The sequence shown here is derived from an EMBL/GenBank/DDBJ whole genome shotgun (WGS) entry which is preliminary data.</text>
</comment>
<evidence type="ECO:0000256" key="1">
    <source>
        <dbReference type="SAM" id="MobiDB-lite"/>
    </source>
</evidence>
<feature type="compositionally biased region" description="Basic and acidic residues" evidence="1">
    <location>
        <begin position="1"/>
        <end position="18"/>
    </location>
</feature>
<reference evidence="2 3" key="1">
    <citation type="journal article" date="2014" name="Agronomy (Basel)">
        <title>A Draft Genome Sequence for Ensete ventricosum, the Drought-Tolerant Tree Against Hunger.</title>
        <authorList>
            <person name="Harrison J."/>
            <person name="Moore K.A."/>
            <person name="Paszkiewicz K."/>
            <person name="Jones T."/>
            <person name="Grant M."/>
            <person name="Ambacheew D."/>
            <person name="Muzemil S."/>
            <person name="Studholme D.J."/>
        </authorList>
    </citation>
    <scope>NUCLEOTIDE SEQUENCE [LARGE SCALE GENOMIC DNA]</scope>
</reference>
<protein>
    <submittedName>
        <fullName evidence="2">Uncharacterized protein</fullName>
    </submittedName>
</protein>
<evidence type="ECO:0000313" key="3">
    <source>
        <dbReference type="Proteomes" id="UP000287651"/>
    </source>
</evidence>
<dbReference type="EMBL" id="AMZH03009181">
    <property type="protein sequence ID" value="RRT57396.1"/>
    <property type="molecule type" value="Genomic_DNA"/>
</dbReference>
<organism evidence="2 3">
    <name type="scientific">Ensete ventricosum</name>
    <name type="common">Abyssinian banana</name>
    <name type="synonym">Musa ensete</name>
    <dbReference type="NCBI Taxonomy" id="4639"/>
    <lineage>
        <taxon>Eukaryota</taxon>
        <taxon>Viridiplantae</taxon>
        <taxon>Streptophyta</taxon>
        <taxon>Embryophyta</taxon>
        <taxon>Tracheophyta</taxon>
        <taxon>Spermatophyta</taxon>
        <taxon>Magnoliopsida</taxon>
        <taxon>Liliopsida</taxon>
        <taxon>Zingiberales</taxon>
        <taxon>Musaceae</taxon>
        <taxon>Ensete</taxon>
    </lineage>
</organism>
<gene>
    <name evidence="2" type="ORF">B296_00047300</name>
</gene>